<dbReference type="InterPro" id="IPR050204">
    <property type="entry name" value="AraC_XylS_family_regulators"/>
</dbReference>
<sequence>MDFVFDGRLSDSSLVDFIWSTQSNGGGSFMSSASSNMEMVFTRQKGFVTVSLRGPETRATLAPVPEDAAFLGIVFKLGTFMPHVPAKHLVDGGIHLPEPTNQSFYLQGSAWQLPDFNNADVFVERLIHQGILSYEPLIEVALRGQQPLLSARSIQRRFRQVTGVTQGKLYQIRRAQYALELLQQDVSILDTVEKAGYYDQAHLTRSLKHFAGQTPAHVTNTIQYE</sequence>
<keyword evidence="3" id="KW-0804">Transcription</keyword>
<proteinExistence type="predicted"/>
<evidence type="ECO:0000313" key="6">
    <source>
        <dbReference type="Proteomes" id="UP000594468"/>
    </source>
</evidence>
<dbReference type="PANTHER" id="PTHR46796:SF13">
    <property type="entry name" value="HTH-TYPE TRANSCRIPTIONAL ACTIVATOR RHAS"/>
    <property type="match status" value="1"/>
</dbReference>
<accession>A0A7S8IGA8</accession>
<dbReference type="Gene3D" id="1.10.10.60">
    <property type="entry name" value="Homeodomain-like"/>
    <property type="match status" value="1"/>
</dbReference>
<evidence type="ECO:0000256" key="2">
    <source>
        <dbReference type="ARBA" id="ARBA00023125"/>
    </source>
</evidence>
<name>A0A7S8IGA8_9CHLR</name>
<evidence type="ECO:0000256" key="1">
    <source>
        <dbReference type="ARBA" id="ARBA00023015"/>
    </source>
</evidence>
<dbReference type="EMBL" id="CP062983">
    <property type="protein sequence ID" value="QPC84477.1"/>
    <property type="molecule type" value="Genomic_DNA"/>
</dbReference>
<dbReference type="GO" id="GO:0043565">
    <property type="term" value="F:sequence-specific DNA binding"/>
    <property type="evidence" value="ECO:0007669"/>
    <property type="project" value="InterPro"/>
</dbReference>
<feature type="domain" description="HTH araC/xylS-type" evidence="4">
    <location>
        <begin position="117"/>
        <end position="221"/>
    </location>
</feature>
<evidence type="ECO:0000256" key="3">
    <source>
        <dbReference type="ARBA" id="ARBA00023163"/>
    </source>
</evidence>
<keyword evidence="1" id="KW-0805">Transcription regulation</keyword>
<dbReference type="PANTHER" id="PTHR46796">
    <property type="entry name" value="HTH-TYPE TRANSCRIPTIONAL ACTIVATOR RHAS-RELATED"/>
    <property type="match status" value="1"/>
</dbReference>
<dbReference type="PROSITE" id="PS01124">
    <property type="entry name" value="HTH_ARAC_FAMILY_2"/>
    <property type="match status" value="1"/>
</dbReference>
<keyword evidence="6" id="KW-1185">Reference proteome</keyword>
<keyword evidence="2" id="KW-0238">DNA-binding</keyword>
<dbReference type="Proteomes" id="UP000594468">
    <property type="component" value="Chromosome"/>
</dbReference>
<dbReference type="RefSeq" id="WP_195172540.1">
    <property type="nucleotide sequence ID" value="NZ_CP062983.1"/>
</dbReference>
<evidence type="ECO:0000313" key="5">
    <source>
        <dbReference type="EMBL" id="QPC84477.1"/>
    </source>
</evidence>
<dbReference type="Pfam" id="PF12833">
    <property type="entry name" value="HTH_18"/>
    <property type="match status" value="1"/>
</dbReference>
<protein>
    <submittedName>
        <fullName evidence="5">AraC family transcriptional regulator</fullName>
    </submittedName>
</protein>
<dbReference type="KEGG" id="pmet:G4Y79_08900"/>
<dbReference type="SMART" id="SM00342">
    <property type="entry name" value="HTH_ARAC"/>
    <property type="match status" value="1"/>
</dbReference>
<dbReference type="InterPro" id="IPR018060">
    <property type="entry name" value="HTH_AraC"/>
</dbReference>
<gene>
    <name evidence="5" type="ORF">G4Y79_08900</name>
</gene>
<dbReference type="AlphaFoldDB" id="A0A7S8IGA8"/>
<dbReference type="GO" id="GO:0003700">
    <property type="term" value="F:DNA-binding transcription factor activity"/>
    <property type="evidence" value="ECO:0007669"/>
    <property type="project" value="InterPro"/>
</dbReference>
<evidence type="ECO:0000259" key="4">
    <source>
        <dbReference type="PROSITE" id="PS01124"/>
    </source>
</evidence>
<reference evidence="5 6" key="1">
    <citation type="submission" date="2020-02" db="EMBL/GenBank/DDBJ databases">
        <authorList>
            <person name="Zheng R.K."/>
            <person name="Sun C.M."/>
        </authorList>
    </citation>
    <scope>NUCLEOTIDE SEQUENCE [LARGE SCALE GENOMIC DNA]</scope>
    <source>
        <strain evidence="6">rifampicinis</strain>
    </source>
</reference>
<organism evidence="5 6">
    <name type="scientific">Phototrophicus methaneseepsis</name>
    <dbReference type="NCBI Taxonomy" id="2710758"/>
    <lineage>
        <taxon>Bacteria</taxon>
        <taxon>Bacillati</taxon>
        <taxon>Chloroflexota</taxon>
        <taxon>Candidatus Thermofontia</taxon>
        <taxon>Phototrophicales</taxon>
        <taxon>Phototrophicaceae</taxon>
        <taxon>Phototrophicus</taxon>
    </lineage>
</organism>